<evidence type="ECO:0000256" key="8">
    <source>
        <dbReference type="ARBA" id="ARBA00022705"/>
    </source>
</evidence>
<protein>
    <submittedName>
        <fullName evidence="14">DNA polymerase III subunit beta</fullName>
        <ecNumber evidence="14">2.7.7.7</ecNumber>
    </submittedName>
</protein>
<keyword evidence="8" id="KW-0235">DNA replication</keyword>
<feature type="domain" description="DNA polymerase III beta sliding clamp C-terminal" evidence="13">
    <location>
        <begin position="245"/>
        <end position="365"/>
    </location>
</feature>
<evidence type="ECO:0000313" key="14">
    <source>
        <dbReference type="EMBL" id="UVD81693.1"/>
    </source>
</evidence>
<dbReference type="Proteomes" id="UP001059252">
    <property type="component" value="Chromosome"/>
</dbReference>
<evidence type="ECO:0000256" key="4">
    <source>
        <dbReference type="ARBA" id="ARBA00011400"/>
    </source>
</evidence>
<dbReference type="InterPro" id="IPR022634">
    <property type="entry name" value="DNA_polIII_beta_N"/>
</dbReference>
<comment type="function">
    <text evidence="1">Confers DNA tethering and processivity to DNA polymerases and other proteins. Acts as a clamp, forming a ring around DNA (a reaction catalyzed by the clamp-loading complex) which diffuses in an ATP-independent manner freely and bidirectionally along dsDNA. Initially characterized for its ability to contact the catalytic subunit of DNA polymerase III (Pol III), a complex, multichain enzyme responsible for most of the replicative synthesis in bacteria; Pol III exhibits 3'-5' exonuclease proofreading activity. The beta chain is required for initiation of replication as well as for processivity of DNA replication.</text>
</comment>
<evidence type="ECO:0000256" key="3">
    <source>
        <dbReference type="ARBA" id="ARBA00010752"/>
    </source>
</evidence>
<dbReference type="Pfam" id="PF02767">
    <property type="entry name" value="DNA_pol3_beta_2"/>
    <property type="match status" value="1"/>
</dbReference>
<name>A0ABY5R884_9MOLU</name>
<evidence type="ECO:0000256" key="2">
    <source>
        <dbReference type="ARBA" id="ARBA00004496"/>
    </source>
</evidence>
<dbReference type="EC" id="2.7.7.7" evidence="14"/>
<dbReference type="Gene3D" id="3.10.150.10">
    <property type="entry name" value="DNA Polymerase III, subunit A, domain 2"/>
    <property type="match status" value="1"/>
</dbReference>
<evidence type="ECO:0000256" key="7">
    <source>
        <dbReference type="ARBA" id="ARBA00022695"/>
    </source>
</evidence>
<evidence type="ECO:0000259" key="12">
    <source>
        <dbReference type="Pfam" id="PF02767"/>
    </source>
</evidence>
<dbReference type="Gene3D" id="3.70.10.10">
    <property type="match status" value="1"/>
</dbReference>
<evidence type="ECO:0000313" key="15">
    <source>
        <dbReference type="Proteomes" id="UP001059252"/>
    </source>
</evidence>
<dbReference type="InterPro" id="IPR022635">
    <property type="entry name" value="DNA_polIII_beta_C"/>
</dbReference>
<dbReference type="NCBIfam" id="TIGR00663">
    <property type="entry name" value="dnan"/>
    <property type="match status" value="1"/>
</dbReference>
<evidence type="ECO:0000259" key="11">
    <source>
        <dbReference type="Pfam" id="PF00712"/>
    </source>
</evidence>
<dbReference type="GO" id="GO:0003887">
    <property type="term" value="F:DNA-directed DNA polymerase activity"/>
    <property type="evidence" value="ECO:0007669"/>
    <property type="project" value="UniProtKB-EC"/>
</dbReference>
<comment type="similarity">
    <text evidence="3">Belongs to the beta sliding clamp family.</text>
</comment>
<dbReference type="PANTHER" id="PTHR30478">
    <property type="entry name" value="DNA POLYMERASE III SUBUNIT BETA"/>
    <property type="match status" value="1"/>
</dbReference>
<comment type="subcellular location">
    <subcellularLocation>
        <location evidence="2">Cytoplasm</location>
    </subcellularLocation>
</comment>
<dbReference type="InterPro" id="IPR022637">
    <property type="entry name" value="DNA_polIII_beta_cen"/>
</dbReference>
<dbReference type="Pfam" id="PF00712">
    <property type="entry name" value="DNA_pol3_beta"/>
    <property type="match status" value="1"/>
</dbReference>
<keyword evidence="6 14" id="KW-0808">Transferase</keyword>
<reference evidence="14" key="1">
    <citation type="submission" date="2022-08" db="EMBL/GenBank/DDBJ databases">
        <title>Complete genome of Mycoplasma iguanae type strain 2327.</title>
        <authorList>
            <person name="Spergser J."/>
        </authorList>
    </citation>
    <scope>NUCLEOTIDE SEQUENCE</scope>
    <source>
        <strain evidence="14">2327</strain>
    </source>
</reference>
<dbReference type="Pfam" id="PF02768">
    <property type="entry name" value="DNA_pol3_beta_3"/>
    <property type="match status" value="1"/>
</dbReference>
<evidence type="ECO:0000256" key="5">
    <source>
        <dbReference type="ARBA" id="ARBA00022490"/>
    </source>
</evidence>
<evidence type="ECO:0000256" key="1">
    <source>
        <dbReference type="ARBA" id="ARBA00002266"/>
    </source>
</evidence>
<evidence type="ECO:0000256" key="6">
    <source>
        <dbReference type="ARBA" id="ARBA00022679"/>
    </source>
</evidence>
<comment type="subunit">
    <text evidence="4">Forms a ring-shaped head-to-tail homodimer around DNA which binds and tethers DNA polymerases and other proteins to the DNA. The DNA replisome complex has a single clamp-loading complex (3 tau and 1 each of delta, delta', psi and chi subunits) which binds 3 Pol III cores (1 core on the leading strand and 2 on the lagging strand) each with a beta sliding clamp dimer. Additional proteins in the replisome are other copies of gamma, psi and chi, Ssb, DNA helicase and RNA primase.</text>
</comment>
<dbReference type="SUPFAM" id="SSF55979">
    <property type="entry name" value="DNA clamp"/>
    <property type="match status" value="3"/>
</dbReference>
<keyword evidence="7 14" id="KW-0548">Nucleotidyltransferase</keyword>
<keyword evidence="5" id="KW-0963">Cytoplasm</keyword>
<dbReference type="RefSeq" id="WP_258210867.1">
    <property type="nucleotide sequence ID" value="NZ_CP102734.1"/>
</dbReference>
<evidence type="ECO:0000259" key="13">
    <source>
        <dbReference type="Pfam" id="PF02768"/>
    </source>
</evidence>
<dbReference type="InterPro" id="IPR001001">
    <property type="entry name" value="DNA_polIII_beta"/>
</dbReference>
<dbReference type="PANTHER" id="PTHR30478:SF0">
    <property type="entry name" value="BETA SLIDING CLAMP"/>
    <property type="match status" value="1"/>
</dbReference>
<gene>
    <name evidence="14" type="primary">dnaN</name>
    <name evidence="14" type="ORF">NV226_00010</name>
</gene>
<sequence>MKFKIKKEMIEKALENVGIAIDYGNLNISMRGILFEVNADNIVLIGSDGEFSIKKQIMTSENLIIEKVGKVLVITSLLKNIIKRAEGFISFEQNNTSLKINNNLDEFTINLLDEQDYPTIEFNDFGISFEIDMNAFRNLIKNTSFAASTNESVSRVLQYVNLINQHGTLRINATDSFRFATESYDINCEEEFDISLPVKSLKRLMSSNLNGIIKFIVEEKKISIQKNDEIYQIKAFDGIYKDLSNVFPKQETIKYVLEINKKELNDLLSKAAFSAGDKYNRIKMHFSKDSFLITSVYEELGTSKVYAKNFKWKGEELVVSLNYRYLKEAINVFEDEIAIFLNEKVDRILILSKSNPKNKQLIAPHKG</sequence>
<keyword evidence="10" id="KW-0238">DNA-binding</keyword>
<keyword evidence="15" id="KW-1185">Reference proteome</keyword>
<organism evidence="14 15">
    <name type="scientific">Mycoplasma iguanae</name>
    <dbReference type="NCBI Taxonomy" id="292461"/>
    <lineage>
        <taxon>Bacteria</taxon>
        <taxon>Bacillati</taxon>
        <taxon>Mycoplasmatota</taxon>
        <taxon>Mollicutes</taxon>
        <taxon>Mycoplasmataceae</taxon>
        <taxon>Mycoplasma</taxon>
    </lineage>
</organism>
<accession>A0ABY5R884</accession>
<keyword evidence="9" id="KW-0239">DNA-directed DNA polymerase</keyword>
<proteinExistence type="inferred from homology"/>
<feature type="domain" description="DNA polymerase III beta sliding clamp central" evidence="12">
    <location>
        <begin position="131"/>
        <end position="240"/>
    </location>
</feature>
<evidence type="ECO:0000256" key="9">
    <source>
        <dbReference type="ARBA" id="ARBA00022932"/>
    </source>
</evidence>
<evidence type="ECO:0000256" key="10">
    <source>
        <dbReference type="ARBA" id="ARBA00023125"/>
    </source>
</evidence>
<feature type="domain" description="DNA polymerase III beta sliding clamp N-terminal" evidence="11">
    <location>
        <begin position="1"/>
        <end position="120"/>
    </location>
</feature>
<dbReference type="EMBL" id="CP102734">
    <property type="protein sequence ID" value="UVD81693.1"/>
    <property type="molecule type" value="Genomic_DNA"/>
</dbReference>
<dbReference type="SMART" id="SM00480">
    <property type="entry name" value="POL3Bc"/>
    <property type="match status" value="1"/>
</dbReference>
<dbReference type="InterPro" id="IPR046938">
    <property type="entry name" value="DNA_clamp_sf"/>
</dbReference>